<evidence type="ECO:0000313" key="3">
    <source>
        <dbReference type="Proteomes" id="UP000245081"/>
    </source>
</evidence>
<protein>
    <recommendedName>
        <fullName evidence="4">DUF2244 domain-containing protein</fullName>
    </recommendedName>
</protein>
<dbReference type="InterPro" id="IPR019253">
    <property type="entry name" value="DUF2244_TM"/>
</dbReference>
<keyword evidence="3" id="KW-1185">Reference proteome</keyword>
<dbReference type="RefSeq" id="WP_181376312.1">
    <property type="nucleotide sequence ID" value="NZ_BDOQ01000019.1"/>
</dbReference>
<sequence>MGSEVLATSDEDFSITARPNCSLSLHQRLGVFGAIASFSLCVATGFTLAGAWLVFPFAGLELLALGAAFYIIHCHSDDYERLTIAGDDLAVEKRIYKKISRVVFHRYWARVVLRETPDGDRQLWLRSHGREVEFGRYLNNDARLILAKQLKQRTGAGS</sequence>
<accession>A0A2R5FG65</accession>
<proteinExistence type="predicted"/>
<evidence type="ECO:0000256" key="1">
    <source>
        <dbReference type="SAM" id="Phobius"/>
    </source>
</evidence>
<keyword evidence="1" id="KW-0812">Transmembrane</keyword>
<evidence type="ECO:0000313" key="2">
    <source>
        <dbReference type="EMBL" id="GBG15523.1"/>
    </source>
</evidence>
<dbReference type="Pfam" id="PF10003">
    <property type="entry name" value="DUF2244"/>
    <property type="match status" value="1"/>
</dbReference>
<organism evidence="2 3">
    <name type="scientific">Novimethylophilus kurashikiensis</name>
    <dbReference type="NCBI Taxonomy" id="1825523"/>
    <lineage>
        <taxon>Bacteria</taxon>
        <taxon>Pseudomonadati</taxon>
        <taxon>Pseudomonadota</taxon>
        <taxon>Betaproteobacteria</taxon>
        <taxon>Nitrosomonadales</taxon>
        <taxon>Methylophilaceae</taxon>
        <taxon>Novimethylophilus</taxon>
    </lineage>
</organism>
<dbReference type="AlphaFoldDB" id="A0A2R5FG65"/>
<dbReference type="EMBL" id="BDOQ01000019">
    <property type="protein sequence ID" value="GBG15523.1"/>
    <property type="molecule type" value="Genomic_DNA"/>
</dbReference>
<keyword evidence="1" id="KW-1133">Transmembrane helix</keyword>
<evidence type="ECO:0008006" key="4">
    <source>
        <dbReference type="Google" id="ProtNLM"/>
    </source>
</evidence>
<name>A0A2R5FG65_9PROT</name>
<keyword evidence="1" id="KW-0472">Membrane</keyword>
<gene>
    <name evidence="2" type="ORF">NMK_3132</name>
</gene>
<dbReference type="Proteomes" id="UP000245081">
    <property type="component" value="Unassembled WGS sequence"/>
</dbReference>
<feature type="transmembrane region" description="Helical" evidence="1">
    <location>
        <begin position="52"/>
        <end position="72"/>
    </location>
</feature>
<reference evidence="2 3" key="1">
    <citation type="journal article" date="2018" name="Environ. Microbiol.">
        <title>Isolation and genomic characterization of Novimethylophilus kurashikiensis gen. nov. sp. nov., a new lanthanide-dependent methylotrophic species of Methylophilaceae.</title>
        <authorList>
            <person name="Lv H."/>
            <person name="Sahin N."/>
            <person name="Tani A."/>
        </authorList>
    </citation>
    <scope>NUCLEOTIDE SEQUENCE [LARGE SCALE GENOMIC DNA]</scope>
    <source>
        <strain evidence="2 3">La2-4</strain>
    </source>
</reference>
<feature type="transmembrane region" description="Helical" evidence="1">
    <location>
        <begin position="29"/>
        <end position="46"/>
    </location>
</feature>
<comment type="caution">
    <text evidence="2">The sequence shown here is derived from an EMBL/GenBank/DDBJ whole genome shotgun (WGS) entry which is preliminary data.</text>
</comment>